<organism evidence="1">
    <name type="scientific">uncultured marine thaumarchaeote KM3_178_G06</name>
    <dbReference type="NCBI Taxonomy" id="1456060"/>
    <lineage>
        <taxon>Archaea</taxon>
        <taxon>Nitrososphaerota</taxon>
        <taxon>environmental samples</taxon>
    </lineage>
</organism>
<evidence type="ECO:0000313" key="1">
    <source>
        <dbReference type="EMBL" id="AIF05023.1"/>
    </source>
</evidence>
<evidence type="ECO:0008006" key="2">
    <source>
        <dbReference type="Google" id="ProtNLM"/>
    </source>
</evidence>
<reference evidence="1" key="1">
    <citation type="journal article" date="2014" name="Genome Biol. Evol.">
        <title>Pangenome evidence for extensive interdomain horizontal transfer affecting lineage core and shell genes in uncultured planktonic thaumarchaeota and euryarchaeota.</title>
        <authorList>
            <person name="Deschamps P."/>
            <person name="Zivanovic Y."/>
            <person name="Moreira D."/>
            <person name="Rodriguez-Valera F."/>
            <person name="Lopez-Garcia P."/>
        </authorList>
    </citation>
    <scope>NUCLEOTIDE SEQUENCE</scope>
</reference>
<sequence>MAITIVLKEVRKSDCLFLYELLSVRKPNENISHKKNPTYAKHVNFVMSKPYSKWYIIYHATEKIGSIYLTKQDEIGIHFKEQNITNKIRSKVLKMIIRKNPRNRYLININPRNTSLRNFLKNEGLELIQHTYEISKKISRV</sequence>
<name>A0A075GTE5_9ARCH</name>
<dbReference type="EMBL" id="KF900726">
    <property type="protein sequence ID" value="AIF05023.1"/>
    <property type="molecule type" value="Genomic_DNA"/>
</dbReference>
<dbReference type="AlphaFoldDB" id="A0A075GTE5"/>
<proteinExistence type="predicted"/>
<protein>
    <recommendedName>
        <fullName evidence="2">N-acetyltransferase domain-containing protein</fullName>
    </recommendedName>
</protein>
<accession>A0A075GTE5</accession>